<name>A0AAQ4CWK2_9CREN</name>
<gene>
    <name evidence="1" type="ORF">SACC_32000</name>
</gene>
<evidence type="ECO:0000313" key="1">
    <source>
        <dbReference type="EMBL" id="BDC00184.1"/>
    </source>
</evidence>
<dbReference type="Proteomes" id="UP001319921">
    <property type="component" value="Chromosome"/>
</dbReference>
<dbReference type="KEGG" id="scas:SACC_32000"/>
<evidence type="ECO:0000313" key="2">
    <source>
        <dbReference type="Proteomes" id="UP001319921"/>
    </source>
</evidence>
<keyword evidence="2" id="KW-1185">Reference proteome</keyword>
<protein>
    <submittedName>
        <fullName evidence="1">Uncharacterized protein</fullName>
    </submittedName>
</protein>
<dbReference type="RefSeq" id="WP_229570903.1">
    <property type="nucleotide sequence ID" value="NZ_AP025226.1"/>
</dbReference>
<dbReference type="AlphaFoldDB" id="A0AAQ4CWK2"/>
<sequence length="197" mass="23008">MLLYFKPVKKEKDVNIALEIASELFASRLGRILNLPILEISLIKFEGTQGLLMEYLPEKASEKVTNIKDIKRSLAFEEWILNIDLKEEHVLSKDNKGYIIDHGHALTAWKPLYYIVQIIDKRVTRFNLWANEEDFSEGLELIKSLDFNIIRNVLNESFNDVLEANFCKLFTKQVANEYLEFSLKILEKRLKILNSTN</sequence>
<reference evidence="1 2" key="1">
    <citation type="journal article" date="2022" name="Microbiol. Resour. Announc.">
        <title>Complete Genome Sequence of the Hyperthermophilic and Acidophilic Archaeon Saccharolobus caldissimus Strain HS-3T.</title>
        <authorList>
            <person name="Sakai H.D."/>
            <person name="Kurosawa N."/>
        </authorList>
    </citation>
    <scope>NUCLEOTIDE SEQUENCE [LARGE SCALE GENOMIC DNA]</scope>
    <source>
        <strain evidence="1 2">JCM32116</strain>
    </source>
</reference>
<organism evidence="1 2">
    <name type="scientific">Saccharolobus caldissimus</name>
    <dbReference type="NCBI Taxonomy" id="1702097"/>
    <lineage>
        <taxon>Archaea</taxon>
        <taxon>Thermoproteota</taxon>
        <taxon>Thermoprotei</taxon>
        <taxon>Sulfolobales</taxon>
        <taxon>Sulfolobaceae</taxon>
        <taxon>Saccharolobus</taxon>
    </lineage>
</organism>
<proteinExistence type="predicted"/>
<dbReference type="EMBL" id="AP025226">
    <property type="protein sequence ID" value="BDC00184.1"/>
    <property type="molecule type" value="Genomic_DNA"/>
</dbReference>
<accession>A0AAQ4CWK2</accession>
<dbReference type="GeneID" id="68867922"/>